<dbReference type="SUPFAM" id="SSF46955">
    <property type="entry name" value="Putative DNA-binding domain"/>
    <property type="match status" value="1"/>
</dbReference>
<name>A0A0N9UC87_SPHMC</name>
<dbReference type="InterPro" id="IPR000551">
    <property type="entry name" value="MerR-type_HTH_dom"/>
</dbReference>
<dbReference type="EMBL" id="CP012701">
    <property type="protein sequence ID" value="ALH83056.1"/>
    <property type="molecule type" value="Genomic_DNA"/>
</dbReference>
<dbReference type="PRINTS" id="PR00040">
    <property type="entry name" value="HTHMERR"/>
</dbReference>
<protein>
    <recommendedName>
        <fullName evidence="2">HTH merR-type domain-containing protein</fullName>
    </recommendedName>
</protein>
<keyword evidence="3" id="KW-0614">Plasmid</keyword>
<evidence type="ECO:0000313" key="3">
    <source>
        <dbReference type="EMBL" id="ALH83056.1"/>
    </source>
</evidence>
<reference evidence="3 4" key="1">
    <citation type="journal article" date="2015" name="Genome Announc.">
        <title>Complete Genome Sequence of Polypropylene Glycol- and Polyethylene Glycol-Degrading Sphingopyxis macrogoltabida Strain EY-1.</title>
        <authorList>
            <person name="Ohtsubo Y."/>
            <person name="Nagata Y."/>
            <person name="Numata M."/>
            <person name="Tsuchikane K."/>
            <person name="Hosoyama A."/>
            <person name="Yamazoe A."/>
            <person name="Tsuda M."/>
            <person name="Fujita N."/>
            <person name="Kawai F."/>
        </authorList>
    </citation>
    <scope>NUCLEOTIDE SEQUENCE [LARGE SCALE GENOMIC DNA]</scope>
    <source>
        <strain evidence="3 4">EY-1</strain>
        <plasmid evidence="3">1</plasmid>
    </source>
</reference>
<dbReference type="OrthoDB" id="9802944at2"/>
<keyword evidence="1" id="KW-0238">DNA-binding</keyword>
<dbReference type="InterPro" id="IPR009061">
    <property type="entry name" value="DNA-bd_dom_put_sf"/>
</dbReference>
<dbReference type="SMART" id="SM00422">
    <property type="entry name" value="HTH_MERR"/>
    <property type="match status" value="1"/>
</dbReference>
<dbReference type="PANTHER" id="PTHR30204:SF92">
    <property type="entry name" value="HTH-TYPE TRANSCRIPTIONAL REGULATOR ZNTR"/>
    <property type="match status" value="1"/>
</dbReference>
<dbReference type="Proteomes" id="UP000058074">
    <property type="component" value="Plasmid 1"/>
</dbReference>
<dbReference type="CDD" id="cd04785">
    <property type="entry name" value="HTH_CadR-PbrR-like"/>
    <property type="match status" value="1"/>
</dbReference>
<organism evidence="3 4">
    <name type="scientific">Sphingopyxis macrogoltabida</name>
    <name type="common">Sphingomonas macrogoltabidus</name>
    <dbReference type="NCBI Taxonomy" id="33050"/>
    <lineage>
        <taxon>Bacteria</taxon>
        <taxon>Pseudomonadati</taxon>
        <taxon>Pseudomonadota</taxon>
        <taxon>Alphaproteobacteria</taxon>
        <taxon>Sphingomonadales</taxon>
        <taxon>Sphingomonadaceae</taxon>
        <taxon>Sphingopyxis</taxon>
    </lineage>
</organism>
<sequence length="147" mass="16245">MTQQEFPIGALSQQCGCNIETIRYYERIGLIPRADRRGRYRYYTTGDADRLRFIKRARALGFAIEEIRNLLTLTKSASESGIDACADAKAIAQSNLQIVKARLEDLKRMEAVLTDAIGACDQDSFKGCPILATLSGTYWTGESGTPA</sequence>
<evidence type="ECO:0000259" key="2">
    <source>
        <dbReference type="PROSITE" id="PS50937"/>
    </source>
</evidence>
<dbReference type="PATRIC" id="fig|33050.5.peg.4689"/>
<dbReference type="AlphaFoldDB" id="A0A0N9UC87"/>
<dbReference type="Gene3D" id="1.10.1660.10">
    <property type="match status" value="1"/>
</dbReference>
<dbReference type="PROSITE" id="PS50937">
    <property type="entry name" value="HTH_MERR_2"/>
    <property type="match status" value="1"/>
</dbReference>
<dbReference type="PROSITE" id="PS00552">
    <property type="entry name" value="HTH_MERR_1"/>
    <property type="match status" value="1"/>
</dbReference>
<evidence type="ECO:0000256" key="1">
    <source>
        <dbReference type="ARBA" id="ARBA00023125"/>
    </source>
</evidence>
<feature type="domain" description="HTH merR-type" evidence="2">
    <location>
        <begin position="5"/>
        <end position="73"/>
    </location>
</feature>
<dbReference type="GO" id="GO:0003677">
    <property type="term" value="F:DNA binding"/>
    <property type="evidence" value="ECO:0007669"/>
    <property type="project" value="UniProtKB-KW"/>
</dbReference>
<evidence type="ECO:0000313" key="4">
    <source>
        <dbReference type="Proteomes" id="UP000058074"/>
    </source>
</evidence>
<dbReference type="InterPro" id="IPR047057">
    <property type="entry name" value="MerR_fam"/>
</dbReference>
<dbReference type="RefSeq" id="WP_054590522.1">
    <property type="nucleotide sequence ID" value="NZ_CP012701.1"/>
</dbReference>
<dbReference type="GO" id="GO:0003700">
    <property type="term" value="F:DNA-binding transcription factor activity"/>
    <property type="evidence" value="ECO:0007669"/>
    <property type="project" value="InterPro"/>
</dbReference>
<accession>A0A0N9UC87</accession>
<geneLocation type="plasmid" evidence="3 4">
    <name>1</name>
</geneLocation>
<proteinExistence type="predicted"/>
<dbReference type="Pfam" id="PF13411">
    <property type="entry name" value="MerR_1"/>
    <property type="match status" value="1"/>
</dbReference>
<dbReference type="PANTHER" id="PTHR30204">
    <property type="entry name" value="REDOX-CYCLING DRUG-SENSING TRANSCRIPTIONAL ACTIVATOR SOXR"/>
    <property type="match status" value="1"/>
</dbReference>
<gene>
    <name evidence="3" type="ORF">AN936_23190</name>
</gene>
<dbReference type="KEGG" id="smag:AN936_23190"/>